<keyword evidence="2" id="KW-1133">Transmembrane helix</keyword>
<evidence type="ECO:0000313" key="4">
    <source>
        <dbReference type="Proteomes" id="UP000007800"/>
    </source>
</evidence>
<dbReference type="RefSeq" id="XP_002782306.1">
    <property type="nucleotide sequence ID" value="XM_002782260.1"/>
</dbReference>
<dbReference type="OrthoDB" id="453915at2759"/>
<evidence type="ECO:0000256" key="2">
    <source>
        <dbReference type="SAM" id="Phobius"/>
    </source>
</evidence>
<keyword evidence="2" id="KW-0812">Transmembrane</keyword>
<dbReference type="GeneID" id="9059973"/>
<keyword evidence="4" id="KW-1185">Reference proteome</keyword>
<name>C5KN67_PERM5</name>
<proteinExistence type="predicted"/>
<accession>C5KN67</accession>
<keyword evidence="2" id="KW-0472">Membrane</keyword>
<dbReference type="Proteomes" id="UP000007800">
    <property type="component" value="Unassembled WGS sequence"/>
</dbReference>
<protein>
    <submittedName>
        <fullName evidence="3">Uncharacterized protein</fullName>
    </submittedName>
</protein>
<sequence length="183" mass="19293">MYSFAIICLIGSTTSTIDWSSVILDPPIGTSAIGGEVDLGGIVLDPPVESTPVGNQLDWSGITIEPPVQPATNGSQIDWSGVNLDGPVHPTTGDDPAWSTRPPEDPRNEPIDNNKTAVADNEAPPNDEGTTPRGCSTALLGVVLGVSMVGLIVSIVQVWFLKSLLNRQSIQTPENVDLEKGNR</sequence>
<reference evidence="3 4" key="1">
    <citation type="submission" date="2008-07" db="EMBL/GenBank/DDBJ databases">
        <authorList>
            <person name="El-Sayed N."/>
            <person name="Caler E."/>
            <person name="Inman J."/>
            <person name="Amedeo P."/>
            <person name="Hass B."/>
            <person name="Wortman J."/>
        </authorList>
    </citation>
    <scope>NUCLEOTIDE SEQUENCE [LARGE SCALE GENOMIC DNA]</scope>
    <source>
        <strain evidence="4">ATCC 50983 / TXsc</strain>
    </source>
</reference>
<dbReference type="EMBL" id="GG674563">
    <property type="protein sequence ID" value="EER14101.1"/>
    <property type="molecule type" value="Genomic_DNA"/>
</dbReference>
<feature type="compositionally biased region" description="Basic and acidic residues" evidence="1">
    <location>
        <begin position="102"/>
        <end position="112"/>
    </location>
</feature>
<dbReference type="OMA" id="PRNEPID"/>
<dbReference type="InParanoid" id="C5KN67"/>
<evidence type="ECO:0000313" key="3">
    <source>
        <dbReference type="EMBL" id="EER14101.1"/>
    </source>
</evidence>
<gene>
    <name evidence="3" type="ORF">Pmar_PMAR020884</name>
</gene>
<dbReference type="AlphaFoldDB" id="C5KN67"/>
<feature type="region of interest" description="Disordered" evidence="1">
    <location>
        <begin position="65"/>
        <end position="132"/>
    </location>
</feature>
<evidence type="ECO:0000256" key="1">
    <source>
        <dbReference type="SAM" id="MobiDB-lite"/>
    </source>
</evidence>
<feature type="transmembrane region" description="Helical" evidence="2">
    <location>
        <begin position="138"/>
        <end position="161"/>
    </location>
</feature>
<organism evidence="4">
    <name type="scientific">Perkinsus marinus (strain ATCC 50983 / TXsc)</name>
    <dbReference type="NCBI Taxonomy" id="423536"/>
    <lineage>
        <taxon>Eukaryota</taxon>
        <taxon>Sar</taxon>
        <taxon>Alveolata</taxon>
        <taxon>Perkinsozoa</taxon>
        <taxon>Perkinsea</taxon>
        <taxon>Perkinsida</taxon>
        <taxon>Perkinsidae</taxon>
        <taxon>Perkinsus</taxon>
    </lineage>
</organism>